<evidence type="ECO:0000256" key="2">
    <source>
        <dbReference type="ARBA" id="ARBA00022576"/>
    </source>
</evidence>
<dbReference type="GO" id="GO:0008483">
    <property type="term" value="F:transaminase activity"/>
    <property type="evidence" value="ECO:0007669"/>
    <property type="project" value="UniProtKB-KW"/>
</dbReference>
<accession>U5BYN2</accession>
<dbReference type="InterPro" id="IPR015424">
    <property type="entry name" value="PyrdxlP-dep_Trfase"/>
</dbReference>
<dbReference type="AlphaFoldDB" id="U5BYN2"/>
<evidence type="ECO:0000256" key="4">
    <source>
        <dbReference type="ARBA" id="ARBA00022898"/>
    </source>
</evidence>
<reference evidence="6 7" key="1">
    <citation type="journal article" date="2013" name="Genome Announc.">
        <title>Draft Genome Sequence of the Psychrophilic and Alkaliphilic Rhodonellum psychrophilum Strain GCM71T.</title>
        <authorList>
            <person name="Hauptmann A.L."/>
            <person name="Glaring M.A."/>
            <person name="Hallin P.F."/>
            <person name="Prieme A."/>
            <person name="Stougaard P."/>
        </authorList>
    </citation>
    <scope>NUCLEOTIDE SEQUENCE [LARGE SCALE GENOMIC DNA]</scope>
    <source>
        <strain evidence="6 7">GCM71</strain>
    </source>
</reference>
<comment type="similarity">
    <text evidence="1">Belongs to the class-II pyridoxal-phosphate-dependent aminotransferase family. Histidinol-phosphate aminotransferase subfamily.</text>
</comment>
<name>U5BYN2_9BACT</name>
<evidence type="ECO:0000313" key="7">
    <source>
        <dbReference type="Proteomes" id="UP000016843"/>
    </source>
</evidence>
<keyword evidence="7" id="KW-1185">Reference proteome</keyword>
<dbReference type="GO" id="GO:0030170">
    <property type="term" value="F:pyridoxal phosphate binding"/>
    <property type="evidence" value="ECO:0007669"/>
    <property type="project" value="InterPro"/>
</dbReference>
<evidence type="ECO:0000259" key="5">
    <source>
        <dbReference type="Pfam" id="PF00155"/>
    </source>
</evidence>
<comment type="caution">
    <text evidence="6">The sequence shown here is derived from an EMBL/GenBank/DDBJ whole genome shotgun (WGS) entry which is preliminary data.</text>
</comment>
<feature type="domain" description="Aminotransferase class I/classII large" evidence="5">
    <location>
        <begin position="83"/>
        <end position="406"/>
    </location>
</feature>
<dbReference type="PANTHER" id="PTHR43643:SF3">
    <property type="entry name" value="HISTIDINOL-PHOSPHATE AMINOTRANSFERASE"/>
    <property type="match status" value="1"/>
</dbReference>
<keyword evidence="4" id="KW-0663">Pyridoxal phosphate</keyword>
<dbReference type="InterPro" id="IPR004839">
    <property type="entry name" value="Aminotransferase_I/II_large"/>
</dbReference>
<dbReference type="PANTHER" id="PTHR43643">
    <property type="entry name" value="HISTIDINOL-PHOSPHATE AMINOTRANSFERASE 2"/>
    <property type="match status" value="1"/>
</dbReference>
<evidence type="ECO:0000256" key="3">
    <source>
        <dbReference type="ARBA" id="ARBA00022679"/>
    </source>
</evidence>
<dbReference type="Proteomes" id="UP000016843">
    <property type="component" value="Unassembled WGS sequence"/>
</dbReference>
<dbReference type="InterPro" id="IPR006311">
    <property type="entry name" value="TAT_signal"/>
</dbReference>
<gene>
    <name evidence="6" type="ORF">P872_12020</name>
</gene>
<dbReference type="InterPro" id="IPR015421">
    <property type="entry name" value="PyrdxlP-dep_Trfase_major"/>
</dbReference>
<organism evidence="6 7">
    <name type="scientific">Rhodonellum psychrophilum GCM71 = DSM 17998</name>
    <dbReference type="NCBI Taxonomy" id="1123057"/>
    <lineage>
        <taxon>Bacteria</taxon>
        <taxon>Pseudomonadati</taxon>
        <taxon>Bacteroidota</taxon>
        <taxon>Cytophagia</taxon>
        <taxon>Cytophagales</taxon>
        <taxon>Cytophagaceae</taxon>
        <taxon>Rhodonellum</taxon>
    </lineage>
</organism>
<keyword evidence="2" id="KW-0032">Aminotransferase</keyword>
<dbReference type="eggNOG" id="COG0079">
    <property type="taxonomic scope" value="Bacteria"/>
</dbReference>
<dbReference type="InterPro" id="IPR015422">
    <property type="entry name" value="PyrdxlP-dep_Trfase_small"/>
</dbReference>
<keyword evidence="3" id="KW-0808">Transferase</keyword>
<proteinExistence type="inferred from homology"/>
<dbReference type="EMBL" id="AWXR01000067">
    <property type="protein sequence ID" value="ERM81007.1"/>
    <property type="molecule type" value="Genomic_DNA"/>
</dbReference>
<dbReference type="InterPro" id="IPR050106">
    <property type="entry name" value="HistidinolP_aminotransfase"/>
</dbReference>
<evidence type="ECO:0000313" key="6">
    <source>
        <dbReference type="EMBL" id="ERM81007.1"/>
    </source>
</evidence>
<dbReference type="PROSITE" id="PS51318">
    <property type="entry name" value="TAT"/>
    <property type="match status" value="1"/>
</dbReference>
<dbReference type="PATRIC" id="fig|1123057.7.peg.4147"/>
<dbReference type="Gene3D" id="3.40.640.10">
    <property type="entry name" value="Type I PLP-dependent aspartate aminotransferase-like (Major domain)"/>
    <property type="match status" value="1"/>
</dbReference>
<dbReference type="CDD" id="cd00609">
    <property type="entry name" value="AAT_like"/>
    <property type="match status" value="1"/>
</dbReference>
<evidence type="ECO:0000256" key="1">
    <source>
        <dbReference type="ARBA" id="ARBA00007970"/>
    </source>
</evidence>
<dbReference type="SUPFAM" id="SSF53383">
    <property type="entry name" value="PLP-dependent transferases"/>
    <property type="match status" value="1"/>
</dbReference>
<dbReference type="Gene3D" id="3.90.1150.10">
    <property type="entry name" value="Aspartate Aminotransferase, domain 1"/>
    <property type="match status" value="1"/>
</dbReference>
<dbReference type="Pfam" id="PF00155">
    <property type="entry name" value="Aminotran_1_2"/>
    <property type="match status" value="1"/>
</dbReference>
<protein>
    <recommendedName>
        <fullName evidence="5">Aminotransferase class I/classII large domain-containing protein</fullName>
    </recommendedName>
</protein>
<sequence>MSTIKNSKKSKIKIKTLQPKTIMIKKINRRDWLKSGLLAAGSIALTPAMAMSKGVKNSSPLLNASSIMKENFPNFKMEEARIMARLSANENPYGPAPAVVKAISQSVALGNRYGHGDAATLIAMIAEKEGVTPEHIMLGPGSSDLLEKTAFVRFKDGGNIVSADPSYMSLINTAKSLGASWKPVKLTTDYAHDLDAMEKAVDSETNLVYVCNPNNPTGSITDPVKLKAFCVKVSAKTPVFVDEAYLEFLDKPENHSMVGLVAEGKDVIVARTFSKVHGMAGLRIGYIVAQPERLKSITSLVRSTMGLCVTSIRGAIASMKEERFLADCRNLNSECRDYVLGEITALGYESIPSSTSFMIFPIKMEGQKFMKGMYDGGVAIRVFNIDDKPWCRVSMGTMSEMELFVQTFKSVTV</sequence>